<evidence type="ECO:0000256" key="2">
    <source>
        <dbReference type="SAM" id="Phobius"/>
    </source>
</evidence>
<dbReference type="EMBL" id="CAJFDI010000005">
    <property type="protein sequence ID" value="CAD5233101.1"/>
    <property type="molecule type" value="Genomic_DNA"/>
</dbReference>
<dbReference type="AlphaFoldDB" id="A0A7I8X6U2"/>
<dbReference type="EMBL" id="CAJFCV020000005">
    <property type="protein sequence ID" value="CAG9126616.1"/>
    <property type="molecule type" value="Genomic_DNA"/>
</dbReference>
<evidence type="ECO:0000313" key="3">
    <source>
        <dbReference type="EMBL" id="CAD5233101.1"/>
    </source>
</evidence>
<reference evidence="3" key="1">
    <citation type="submission" date="2020-09" db="EMBL/GenBank/DDBJ databases">
        <authorList>
            <person name="Kikuchi T."/>
        </authorList>
    </citation>
    <scope>NUCLEOTIDE SEQUENCE</scope>
    <source>
        <strain evidence="3">Ka4C1</strain>
    </source>
</reference>
<accession>A0A7I8X6U2</accession>
<evidence type="ECO:0000256" key="1">
    <source>
        <dbReference type="ARBA" id="ARBA00023002"/>
    </source>
</evidence>
<keyword evidence="2" id="KW-0812">Transmembrane</keyword>
<dbReference type="GO" id="GO:0008202">
    <property type="term" value="P:steroid metabolic process"/>
    <property type="evidence" value="ECO:0007669"/>
    <property type="project" value="TreeGrafter"/>
</dbReference>
<dbReference type="InterPro" id="IPR020904">
    <property type="entry name" value="Sc_DH/Rdtase_CS"/>
</dbReference>
<dbReference type="PANTHER" id="PTHR43313:SF1">
    <property type="entry name" value="3BETA-HYDROXYSTEROID DEHYDROGENASE DHS-16"/>
    <property type="match status" value="1"/>
</dbReference>
<keyword evidence="4" id="KW-1185">Reference proteome</keyword>
<protein>
    <submittedName>
        <fullName evidence="3">(pine wood nematode) hypothetical protein</fullName>
    </submittedName>
</protein>
<dbReference type="InterPro" id="IPR036291">
    <property type="entry name" value="NAD(P)-bd_dom_sf"/>
</dbReference>
<keyword evidence="1" id="KW-0560">Oxidoreductase</keyword>
<dbReference type="Proteomes" id="UP000582659">
    <property type="component" value="Unassembled WGS sequence"/>
</dbReference>
<dbReference type="SMR" id="A0A7I8X6U2"/>
<gene>
    <name evidence="3" type="ORF">BXYJ_LOCUS13192</name>
</gene>
<dbReference type="PROSITE" id="PS00061">
    <property type="entry name" value="ADH_SHORT"/>
    <property type="match status" value="1"/>
</dbReference>
<evidence type="ECO:0000313" key="4">
    <source>
        <dbReference type="Proteomes" id="UP000659654"/>
    </source>
</evidence>
<sequence length="403" mass="45734">MEDDAIPDLLLDWSAILLYKDLGNLNLSVLVIIFIAFATLYFIYNNGERRFRVYPSQIVNECRRNYVLITGCDSGFGRELALKLVERGMNVFATCLTEMGEEQMKRDCLQFCGAVQTIRLDITKQQSVDQCFAVVTGILNRQKAKLWALVNNAGFCAIYGPNDWVTMDEYKTSIEINLLGTIRMTKTFTPLLKRSRGRLVTMVSISGRIHGFYTAPYVTAKYALQGFMDSVRLELRPFGVSAHIIEPGAFKTTLLNKNAMLERVNVTWNKLSKDVQEEYGEEFKENFISQWMSGVDLVANPNLSEVINAYMHAILSTRPKTRYVCGLDARLLFMPLSFLPSAFQDFILEFLPRLQLAPALIPRATRKQPSYGPPAPVAKVLIDENRNEKLPNGDIVNHIEMLK</sequence>
<name>A0A7I8X6U2_BURXY</name>
<proteinExistence type="predicted"/>
<dbReference type="GO" id="GO:0016491">
    <property type="term" value="F:oxidoreductase activity"/>
    <property type="evidence" value="ECO:0007669"/>
    <property type="project" value="UniProtKB-KW"/>
</dbReference>
<dbReference type="SUPFAM" id="SSF51735">
    <property type="entry name" value="NAD(P)-binding Rossmann-fold domains"/>
    <property type="match status" value="1"/>
</dbReference>
<dbReference type="Pfam" id="PF00106">
    <property type="entry name" value="adh_short"/>
    <property type="match status" value="1"/>
</dbReference>
<organism evidence="3 4">
    <name type="scientific">Bursaphelenchus xylophilus</name>
    <name type="common">Pinewood nematode worm</name>
    <name type="synonym">Aphelenchoides xylophilus</name>
    <dbReference type="NCBI Taxonomy" id="6326"/>
    <lineage>
        <taxon>Eukaryota</taxon>
        <taxon>Metazoa</taxon>
        <taxon>Ecdysozoa</taxon>
        <taxon>Nematoda</taxon>
        <taxon>Chromadorea</taxon>
        <taxon>Rhabditida</taxon>
        <taxon>Tylenchina</taxon>
        <taxon>Tylenchomorpha</taxon>
        <taxon>Aphelenchoidea</taxon>
        <taxon>Aphelenchoididae</taxon>
        <taxon>Bursaphelenchus</taxon>
    </lineage>
</organism>
<dbReference type="Gene3D" id="3.40.50.720">
    <property type="entry name" value="NAD(P)-binding Rossmann-like Domain"/>
    <property type="match status" value="1"/>
</dbReference>
<dbReference type="Proteomes" id="UP000659654">
    <property type="component" value="Unassembled WGS sequence"/>
</dbReference>
<comment type="caution">
    <text evidence="3">The sequence shown here is derived from an EMBL/GenBank/DDBJ whole genome shotgun (WGS) entry which is preliminary data.</text>
</comment>
<dbReference type="OrthoDB" id="2102561at2759"/>
<dbReference type="PRINTS" id="PR00081">
    <property type="entry name" value="GDHRDH"/>
</dbReference>
<dbReference type="InterPro" id="IPR002347">
    <property type="entry name" value="SDR_fam"/>
</dbReference>
<keyword evidence="2" id="KW-0472">Membrane</keyword>
<feature type="transmembrane region" description="Helical" evidence="2">
    <location>
        <begin position="25"/>
        <end position="44"/>
    </location>
</feature>
<dbReference type="PANTHER" id="PTHR43313">
    <property type="entry name" value="SHORT-CHAIN DEHYDROGENASE/REDUCTASE FAMILY 9C"/>
    <property type="match status" value="1"/>
</dbReference>
<keyword evidence="2" id="KW-1133">Transmembrane helix</keyword>